<feature type="transmembrane region" description="Helical" evidence="1">
    <location>
        <begin position="85"/>
        <end position="113"/>
    </location>
</feature>
<evidence type="ECO:0000313" key="2">
    <source>
        <dbReference type="EMBL" id="ARF13398.1"/>
    </source>
</evidence>
<evidence type="ECO:0000256" key="1">
    <source>
        <dbReference type="SAM" id="Phobius"/>
    </source>
</evidence>
<feature type="transmembrane region" description="Helical" evidence="1">
    <location>
        <begin position="5"/>
        <end position="27"/>
    </location>
</feature>
<dbReference type="GO" id="GO:0003677">
    <property type="term" value="F:DNA binding"/>
    <property type="evidence" value="ECO:0007669"/>
    <property type="project" value="UniProtKB-KW"/>
</dbReference>
<dbReference type="InterPro" id="IPR009577">
    <property type="entry name" value="Sm_multidrug_ex"/>
</dbReference>
<dbReference type="Proteomes" id="UP000192486">
    <property type="component" value="Chromosome"/>
</dbReference>
<keyword evidence="1" id="KW-0472">Membrane</keyword>
<keyword evidence="3" id="KW-1185">Reference proteome</keyword>
<reference evidence="2 3" key="1">
    <citation type="submission" date="2016-04" db="EMBL/GenBank/DDBJ databases">
        <title>Comparative Genomics and Epigenetics of Sporosarcina ureae.</title>
        <authorList>
            <person name="Oliver A.S."/>
            <person name="Cooper K.K."/>
        </authorList>
    </citation>
    <scope>NUCLEOTIDE SEQUENCE [LARGE SCALE GENOMIC DNA]</scope>
    <source>
        <strain evidence="2 3">S204</strain>
    </source>
</reference>
<keyword evidence="1" id="KW-0812">Transmembrane</keyword>
<gene>
    <name evidence="2" type="ORF">SporoS204_03895</name>
</gene>
<keyword evidence="1" id="KW-1133">Transmembrane helix</keyword>
<dbReference type="Pfam" id="PF06695">
    <property type="entry name" value="Sm_multidrug_ex"/>
    <property type="match status" value="1"/>
</dbReference>
<feature type="transmembrane region" description="Helical" evidence="1">
    <location>
        <begin position="33"/>
        <end position="54"/>
    </location>
</feature>
<organism evidence="2 3">
    <name type="scientific">Sporosarcina ureae</name>
    <dbReference type="NCBI Taxonomy" id="1571"/>
    <lineage>
        <taxon>Bacteria</taxon>
        <taxon>Bacillati</taxon>
        <taxon>Bacillota</taxon>
        <taxon>Bacilli</taxon>
        <taxon>Bacillales</taxon>
        <taxon>Caryophanaceae</taxon>
        <taxon>Sporosarcina</taxon>
    </lineage>
</organism>
<keyword evidence="2" id="KW-0238">DNA-binding</keyword>
<sequence>MLEYLLVFLGAAIPWIEIMIVVPLGIIRGLSPMWVIILSFAGNMTTILLLIVGFQRIKEWMARRKQKKGKGESKRQQRAEQIMNIYGLPVLALVGPILIGTHIAAFIGLVLGAKKMNTAIWSAISIALWCLVFGILTAMGFDFFVDRT</sequence>
<dbReference type="RefSeq" id="WP_029052736.1">
    <property type="nucleotide sequence ID" value="NZ_CP015108.1"/>
</dbReference>
<accession>A0ABN4YN54</accession>
<dbReference type="EMBL" id="CP015108">
    <property type="protein sequence ID" value="ARF13398.1"/>
    <property type="molecule type" value="Genomic_DNA"/>
</dbReference>
<protein>
    <submittedName>
        <fullName evidence="2">DNA-binding protein</fullName>
    </submittedName>
</protein>
<feature type="transmembrane region" description="Helical" evidence="1">
    <location>
        <begin position="119"/>
        <end position="145"/>
    </location>
</feature>
<evidence type="ECO:0000313" key="3">
    <source>
        <dbReference type="Proteomes" id="UP000192486"/>
    </source>
</evidence>
<proteinExistence type="predicted"/>
<name>A0ABN4YN54_SPOUR</name>